<dbReference type="Gene3D" id="3.30.160.60">
    <property type="entry name" value="Classic Zinc Finger"/>
    <property type="match status" value="1"/>
</dbReference>
<organism evidence="4 5">
    <name type="scientific">Thraustotheca clavata</name>
    <dbReference type="NCBI Taxonomy" id="74557"/>
    <lineage>
        <taxon>Eukaryota</taxon>
        <taxon>Sar</taxon>
        <taxon>Stramenopiles</taxon>
        <taxon>Oomycota</taxon>
        <taxon>Saprolegniomycetes</taxon>
        <taxon>Saprolegniales</taxon>
        <taxon>Achlyaceae</taxon>
        <taxon>Thraustotheca</taxon>
    </lineage>
</organism>
<keyword evidence="1" id="KW-0863">Zinc-finger</keyword>
<dbReference type="PANTHER" id="PTHR13182:SF8">
    <property type="entry name" value="CYTOPLASMIC 60S SUBUNIT BIOGENESIS FACTOR ZNF622"/>
    <property type="match status" value="1"/>
</dbReference>
<dbReference type="InterPro" id="IPR013087">
    <property type="entry name" value="Znf_C2H2_type"/>
</dbReference>
<comment type="caution">
    <text evidence="4">The sequence shown here is derived from an EMBL/GenBank/DDBJ whole genome shotgun (WGS) entry which is preliminary data.</text>
</comment>
<dbReference type="OrthoDB" id="19329at2759"/>
<dbReference type="AlphaFoldDB" id="A0A1V9Z005"/>
<dbReference type="GO" id="GO:0030687">
    <property type="term" value="C:preribosome, large subunit precursor"/>
    <property type="evidence" value="ECO:0007669"/>
    <property type="project" value="TreeGrafter"/>
</dbReference>
<dbReference type="InterPro" id="IPR041661">
    <property type="entry name" value="ZN622/Rei1/Reh1_Znf-C2H2"/>
</dbReference>
<dbReference type="STRING" id="74557.A0A1V9Z005"/>
<dbReference type="Pfam" id="PF12756">
    <property type="entry name" value="zf-C2H2_2"/>
    <property type="match status" value="1"/>
</dbReference>
<feature type="region of interest" description="Disordered" evidence="2">
    <location>
        <begin position="107"/>
        <end position="127"/>
    </location>
</feature>
<dbReference type="SUPFAM" id="SSF57667">
    <property type="entry name" value="beta-beta-alpha zinc fingers"/>
    <property type="match status" value="1"/>
</dbReference>
<keyword evidence="5" id="KW-1185">Reference proteome</keyword>
<dbReference type="GO" id="GO:0042273">
    <property type="term" value="P:ribosomal large subunit biogenesis"/>
    <property type="evidence" value="ECO:0007669"/>
    <property type="project" value="TreeGrafter"/>
</dbReference>
<dbReference type="Proteomes" id="UP000243217">
    <property type="component" value="Unassembled WGS sequence"/>
</dbReference>
<evidence type="ECO:0000313" key="5">
    <source>
        <dbReference type="Proteomes" id="UP000243217"/>
    </source>
</evidence>
<proteinExistence type="predicted"/>
<evidence type="ECO:0000259" key="3">
    <source>
        <dbReference type="PROSITE" id="PS50157"/>
    </source>
</evidence>
<evidence type="ECO:0000256" key="1">
    <source>
        <dbReference type="PROSITE-ProRule" id="PRU00042"/>
    </source>
</evidence>
<dbReference type="InterPro" id="IPR040025">
    <property type="entry name" value="Znf622/Rei1/Reh1"/>
</dbReference>
<reference evidence="4 5" key="1">
    <citation type="journal article" date="2014" name="Genome Biol. Evol.">
        <title>The secreted proteins of Achlya hypogyna and Thraustotheca clavata identify the ancestral oomycete secretome and reveal gene acquisitions by horizontal gene transfer.</title>
        <authorList>
            <person name="Misner I."/>
            <person name="Blouin N."/>
            <person name="Leonard G."/>
            <person name="Richards T.A."/>
            <person name="Lane C.E."/>
        </authorList>
    </citation>
    <scope>NUCLEOTIDE SEQUENCE [LARGE SCALE GENOMIC DNA]</scope>
    <source>
        <strain evidence="4 5">ATCC 34112</strain>
    </source>
</reference>
<feature type="domain" description="C2H2-type" evidence="3">
    <location>
        <begin position="69"/>
        <end position="93"/>
    </location>
</feature>
<dbReference type="PROSITE" id="PS50157">
    <property type="entry name" value="ZINC_FINGER_C2H2_2"/>
    <property type="match status" value="1"/>
</dbReference>
<accession>A0A1V9Z005</accession>
<evidence type="ECO:0000313" key="4">
    <source>
        <dbReference type="EMBL" id="OQR91227.1"/>
    </source>
</evidence>
<evidence type="ECO:0000256" key="2">
    <source>
        <dbReference type="SAM" id="MobiDB-lite"/>
    </source>
</evidence>
<sequence length="393" mass="45711">MLTCTACREEFASYEDQKEHFKLDWHRYNLKRKVVGLPPVTLAQFHARKADGAAAMAAVQKEVPADVSYKCHNCSKSFTNVKALENHKATKKHIAAVKKAGAENITSKKLEAKEEEETTTEEDAEEDPDAYISLALEDCMFCSHSSDNLENNLIHMQKIHGFFVPDLEYLTDLEGLIKYLIEKVKLGHYCLYCNTKGKVFRTYQDAQKHMIDRSHCKLIYEEDNDLYEYEEFYDFSTSYGKNEEEWEDVEEVDVEDGEEVDEDDEDELAKIKTISISETGEMVLPNGARLGQRELRRYYRQRHRPEETRESVLAQTKERLLLAYQLAGMEGNTSAITISFANKFLNRRQGNIMARSIQESKSVRHKFQKHRERLETRSHKLQKNPNRREMITV</sequence>
<dbReference type="PROSITE" id="PS00028">
    <property type="entry name" value="ZINC_FINGER_C2H2_1"/>
    <property type="match status" value="2"/>
</dbReference>
<protein>
    <recommendedName>
        <fullName evidence="3">C2H2-type domain-containing protein</fullName>
    </recommendedName>
</protein>
<name>A0A1V9Z005_9STRA</name>
<keyword evidence="1" id="KW-0479">Metal-binding</keyword>
<dbReference type="InterPro" id="IPR036236">
    <property type="entry name" value="Znf_C2H2_sf"/>
</dbReference>
<dbReference type="PANTHER" id="PTHR13182">
    <property type="entry name" value="ZINC FINGER PROTEIN 622"/>
    <property type="match status" value="1"/>
</dbReference>
<dbReference type="GO" id="GO:0008270">
    <property type="term" value="F:zinc ion binding"/>
    <property type="evidence" value="ECO:0007669"/>
    <property type="project" value="UniProtKB-KW"/>
</dbReference>
<keyword evidence="1" id="KW-0862">Zinc</keyword>
<feature type="compositionally biased region" description="Acidic residues" evidence="2">
    <location>
        <begin position="113"/>
        <end position="127"/>
    </location>
</feature>
<dbReference type="EMBL" id="JNBS01002444">
    <property type="protein sequence ID" value="OQR91227.1"/>
    <property type="molecule type" value="Genomic_DNA"/>
</dbReference>
<gene>
    <name evidence="4" type="ORF">THRCLA_22482</name>
</gene>
<dbReference type="SMART" id="SM00355">
    <property type="entry name" value="ZnF_C2H2"/>
    <property type="match status" value="4"/>
</dbReference>